<evidence type="ECO:0000256" key="4">
    <source>
        <dbReference type="ARBA" id="ARBA00022989"/>
    </source>
</evidence>
<evidence type="ECO:0000256" key="6">
    <source>
        <dbReference type="SAM" id="Phobius"/>
    </source>
</evidence>
<organism evidence="7">
    <name type="scientific">freshwater metagenome</name>
    <dbReference type="NCBI Taxonomy" id="449393"/>
    <lineage>
        <taxon>unclassified sequences</taxon>
        <taxon>metagenomes</taxon>
        <taxon>ecological metagenomes</taxon>
    </lineage>
</organism>
<keyword evidence="4 6" id="KW-1133">Transmembrane helix</keyword>
<dbReference type="PANTHER" id="PTHR30341">
    <property type="entry name" value="SODIUM ION/PROTON ANTIPORTER NHAA-RELATED"/>
    <property type="match status" value="1"/>
</dbReference>
<proteinExistence type="predicted"/>
<protein>
    <submittedName>
        <fullName evidence="7">Unannotated protein</fullName>
    </submittedName>
</protein>
<keyword evidence="3 6" id="KW-0812">Transmembrane</keyword>
<feature type="transmembrane region" description="Helical" evidence="6">
    <location>
        <begin position="185"/>
        <end position="202"/>
    </location>
</feature>
<dbReference type="PANTHER" id="PTHR30341:SF0">
    <property type="entry name" value="NA(+)_H(+) ANTIPORTER NHAA"/>
    <property type="match status" value="1"/>
</dbReference>
<accession>A0A6J6KN83</accession>
<dbReference type="GO" id="GO:0006885">
    <property type="term" value="P:regulation of pH"/>
    <property type="evidence" value="ECO:0007669"/>
    <property type="project" value="InterPro"/>
</dbReference>
<evidence type="ECO:0000256" key="3">
    <source>
        <dbReference type="ARBA" id="ARBA00022692"/>
    </source>
</evidence>
<dbReference type="AlphaFoldDB" id="A0A6J6KN83"/>
<feature type="transmembrane region" description="Helical" evidence="6">
    <location>
        <begin position="90"/>
        <end position="110"/>
    </location>
</feature>
<dbReference type="EMBL" id="CAEZWN010000019">
    <property type="protein sequence ID" value="CAB4651022.1"/>
    <property type="molecule type" value="Genomic_DNA"/>
</dbReference>
<dbReference type="GO" id="GO:0005886">
    <property type="term" value="C:plasma membrane"/>
    <property type="evidence" value="ECO:0007669"/>
    <property type="project" value="UniProtKB-SubCell"/>
</dbReference>
<feature type="transmembrane region" description="Helical" evidence="6">
    <location>
        <begin position="247"/>
        <end position="265"/>
    </location>
</feature>
<evidence type="ECO:0000256" key="2">
    <source>
        <dbReference type="ARBA" id="ARBA00022475"/>
    </source>
</evidence>
<feature type="transmembrane region" description="Helical" evidence="6">
    <location>
        <begin position="66"/>
        <end position="83"/>
    </location>
</feature>
<dbReference type="Pfam" id="PF06965">
    <property type="entry name" value="Na_H_antiport_1"/>
    <property type="match status" value="2"/>
</dbReference>
<feature type="transmembrane region" description="Helical" evidence="6">
    <location>
        <begin position="122"/>
        <end position="140"/>
    </location>
</feature>
<feature type="transmembrane region" description="Helical" evidence="6">
    <location>
        <begin position="147"/>
        <end position="165"/>
    </location>
</feature>
<feature type="transmembrane region" description="Helical" evidence="6">
    <location>
        <begin position="33"/>
        <end position="54"/>
    </location>
</feature>
<reference evidence="7" key="1">
    <citation type="submission" date="2020-05" db="EMBL/GenBank/DDBJ databases">
        <authorList>
            <person name="Chiriac C."/>
            <person name="Salcher M."/>
            <person name="Ghai R."/>
            <person name="Kavagutti S V."/>
        </authorList>
    </citation>
    <scope>NUCLEOTIDE SEQUENCE</scope>
</reference>
<comment type="subcellular location">
    <subcellularLocation>
        <location evidence="1">Cell inner membrane</location>
        <topology evidence="1">Multi-pass membrane protein</topology>
    </subcellularLocation>
</comment>
<keyword evidence="5 6" id="KW-0472">Membrane</keyword>
<dbReference type="Gene3D" id="1.20.1530.10">
    <property type="entry name" value="Na+/H+ antiporter like domain"/>
    <property type="match status" value="2"/>
</dbReference>
<keyword evidence="2" id="KW-1003">Cell membrane</keyword>
<name>A0A6J6KN83_9ZZZZ</name>
<feature type="transmembrane region" description="Helical" evidence="6">
    <location>
        <begin position="214"/>
        <end position="235"/>
    </location>
</feature>
<sequence length="274" mass="29055">MSLEALRHSEVLAPFFFLIGLQLRNEITHIKEILLPSFAAIGGMVIPAGIYLVINSGSDNQDGWPLVMPTDIALVMIVVLLLGKRVRVELKTFLLALAVADDLLSIVVLGAKYSGELKPTEVLASIGAVLLGAAIGKVPFENAFTTFVNYLILPAYVIANLWPTISGNFELSSELGNSIVMSRVVGKLLGITLFAIIAMKLFKLPSNLRLSEIAGGGALAGMGLAVSLMIANLSFASEIALDQVRSGLLITAVFSAVIGSLILILSNRKQGLNV</sequence>
<dbReference type="InterPro" id="IPR023171">
    <property type="entry name" value="Na/H_antiporter_dom_sf"/>
</dbReference>
<dbReference type="GO" id="GO:0015385">
    <property type="term" value="F:sodium:proton antiporter activity"/>
    <property type="evidence" value="ECO:0007669"/>
    <property type="project" value="TreeGrafter"/>
</dbReference>
<gene>
    <name evidence="7" type="ORF">UFOPK2252_00341</name>
</gene>
<evidence type="ECO:0000313" key="7">
    <source>
        <dbReference type="EMBL" id="CAB4651022.1"/>
    </source>
</evidence>
<evidence type="ECO:0000256" key="5">
    <source>
        <dbReference type="ARBA" id="ARBA00023136"/>
    </source>
</evidence>
<evidence type="ECO:0000256" key="1">
    <source>
        <dbReference type="ARBA" id="ARBA00004429"/>
    </source>
</evidence>
<dbReference type="InterPro" id="IPR004670">
    <property type="entry name" value="NhaA"/>
</dbReference>